<evidence type="ECO:0000256" key="1">
    <source>
        <dbReference type="SAM" id="MobiDB-lite"/>
    </source>
</evidence>
<feature type="region of interest" description="Disordered" evidence="1">
    <location>
        <begin position="417"/>
        <end position="442"/>
    </location>
</feature>
<accession>A0A6J7FQF9</accession>
<evidence type="ECO:0000313" key="2">
    <source>
        <dbReference type="EMBL" id="CAB4895615.1"/>
    </source>
</evidence>
<sequence>MRLDELGNLGNGCFPVHGQIAAAELLGHPRAHHVHAEHLTGGAIRVLLGYHLHQSVDVADDLGAAVGTELMLAHHDLVPRSDGRLLAETGPRHLGVAVDGPRDAVVADRHGALAQDMLHDQDRLGVADVRQLRRVDEVADGVDARLAGATELVDFDETTVAHAYTGAGEAELISEGTAADRHDDGIDLEVFVLTEVHRGAAPAIGGLLGRVTAHRHAGADIDVLLLEAAHHHVGEVGVKTRKHLGQAFEDGHRGAEIGKGGCELAPDGPTADDSDTCWHVIEHEHFVAGHDRPTTIEAGNGSGYRTRSQHHGAALRLHGATIGQGNGDRAIGAQRTDAEVVGDLAALDQPADALDETVDDLLLTCLCDSEVDRRRTGLDAELGRMGHMTVHGCCLEEGFRRDAAAVQARTTDDIFLDEGNREPSRRGIQRRSVATGATTDDDQIELLGQTDHLQHLPANGEMRPPP</sequence>
<protein>
    <submittedName>
        <fullName evidence="2">Unannotated protein</fullName>
    </submittedName>
</protein>
<dbReference type="EMBL" id="CAFBLP010000141">
    <property type="protein sequence ID" value="CAB4895615.1"/>
    <property type="molecule type" value="Genomic_DNA"/>
</dbReference>
<proteinExistence type="predicted"/>
<reference evidence="2" key="1">
    <citation type="submission" date="2020-05" db="EMBL/GenBank/DDBJ databases">
        <authorList>
            <person name="Chiriac C."/>
            <person name="Salcher M."/>
            <person name="Ghai R."/>
            <person name="Kavagutti S V."/>
        </authorList>
    </citation>
    <scope>NUCLEOTIDE SEQUENCE</scope>
</reference>
<gene>
    <name evidence="2" type="ORF">UFOPK3376_03141</name>
</gene>
<name>A0A6J7FQF9_9ZZZZ</name>
<dbReference type="AlphaFoldDB" id="A0A6J7FQF9"/>
<organism evidence="2">
    <name type="scientific">freshwater metagenome</name>
    <dbReference type="NCBI Taxonomy" id="449393"/>
    <lineage>
        <taxon>unclassified sequences</taxon>
        <taxon>metagenomes</taxon>
        <taxon>ecological metagenomes</taxon>
    </lineage>
</organism>